<name>A0ABN2I7M3_9ACTN</name>
<evidence type="ECO:0000313" key="2">
    <source>
        <dbReference type="EMBL" id="GAA1699576.1"/>
    </source>
</evidence>
<feature type="compositionally biased region" description="Polar residues" evidence="1">
    <location>
        <begin position="1"/>
        <end position="10"/>
    </location>
</feature>
<dbReference type="Proteomes" id="UP001499947">
    <property type="component" value="Unassembled WGS sequence"/>
</dbReference>
<keyword evidence="3" id="KW-1185">Reference proteome</keyword>
<accession>A0ABN2I7M3</accession>
<feature type="region of interest" description="Disordered" evidence="1">
    <location>
        <begin position="1"/>
        <end position="51"/>
    </location>
</feature>
<proteinExistence type="predicted"/>
<comment type="caution">
    <text evidence="2">The sequence shown here is derived from an EMBL/GenBank/DDBJ whole genome shotgun (WGS) entry which is preliminary data.</text>
</comment>
<dbReference type="EMBL" id="BAAALR010000051">
    <property type="protein sequence ID" value="GAA1699576.1"/>
    <property type="molecule type" value="Genomic_DNA"/>
</dbReference>
<evidence type="ECO:0000256" key="1">
    <source>
        <dbReference type="SAM" id="MobiDB-lite"/>
    </source>
</evidence>
<evidence type="ECO:0000313" key="3">
    <source>
        <dbReference type="Proteomes" id="UP001499947"/>
    </source>
</evidence>
<reference evidence="2 3" key="1">
    <citation type="journal article" date="2019" name="Int. J. Syst. Evol. Microbiol.">
        <title>The Global Catalogue of Microorganisms (GCM) 10K type strain sequencing project: providing services to taxonomists for standard genome sequencing and annotation.</title>
        <authorList>
            <consortium name="The Broad Institute Genomics Platform"/>
            <consortium name="The Broad Institute Genome Sequencing Center for Infectious Disease"/>
            <person name="Wu L."/>
            <person name="Ma J."/>
        </authorList>
    </citation>
    <scope>NUCLEOTIDE SEQUENCE [LARGE SCALE GENOMIC DNA]</scope>
    <source>
        <strain evidence="2 3">JCM 13244</strain>
    </source>
</reference>
<protein>
    <submittedName>
        <fullName evidence="2">Uncharacterized protein</fullName>
    </submittedName>
</protein>
<sequence length="61" mass="6649">MGSARQQLDGNGTGNAIHRDIREAKNVGQDSAADGMAVRRRRSTRLSGGVRGLKMRVRISR</sequence>
<organism evidence="2 3">
    <name type="scientific">Streptomyces yatensis</name>
    <dbReference type="NCBI Taxonomy" id="155177"/>
    <lineage>
        <taxon>Bacteria</taxon>
        <taxon>Bacillati</taxon>
        <taxon>Actinomycetota</taxon>
        <taxon>Actinomycetes</taxon>
        <taxon>Kitasatosporales</taxon>
        <taxon>Streptomycetaceae</taxon>
        <taxon>Streptomyces</taxon>
        <taxon>Streptomyces violaceusniger group</taxon>
    </lineage>
</organism>
<gene>
    <name evidence="2" type="ORF">GCM10009680_44920</name>
</gene>